<protein>
    <recommendedName>
        <fullName evidence="1">Histone H2A</fullName>
    </recommendedName>
</protein>
<organism evidence="3 4">
    <name type="scientific">Clitoria ternatea</name>
    <name type="common">Butterfly pea</name>
    <dbReference type="NCBI Taxonomy" id="43366"/>
    <lineage>
        <taxon>Eukaryota</taxon>
        <taxon>Viridiplantae</taxon>
        <taxon>Streptophyta</taxon>
        <taxon>Embryophyta</taxon>
        <taxon>Tracheophyta</taxon>
        <taxon>Spermatophyta</taxon>
        <taxon>Magnoliopsida</taxon>
        <taxon>eudicotyledons</taxon>
        <taxon>Gunneridae</taxon>
        <taxon>Pentapetalae</taxon>
        <taxon>rosids</taxon>
        <taxon>fabids</taxon>
        <taxon>Fabales</taxon>
        <taxon>Fabaceae</taxon>
        <taxon>Papilionoideae</taxon>
        <taxon>50 kb inversion clade</taxon>
        <taxon>NPAAA clade</taxon>
        <taxon>indigoferoid/millettioid clade</taxon>
        <taxon>Phaseoleae</taxon>
        <taxon>Clitoria</taxon>
    </lineage>
</organism>
<evidence type="ECO:0000259" key="2">
    <source>
        <dbReference type="Pfam" id="PF16211"/>
    </source>
</evidence>
<dbReference type="GO" id="GO:0030527">
    <property type="term" value="F:structural constituent of chromatin"/>
    <property type="evidence" value="ECO:0007669"/>
    <property type="project" value="InterPro"/>
</dbReference>
<dbReference type="GO" id="GO:0000786">
    <property type="term" value="C:nucleosome"/>
    <property type="evidence" value="ECO:0007669"/>
    <property type="project" value="UniProtKB-KW"/>
</dbReference>
<comment type="similarity">
    <text evidence="1">Belongs to the histone H2A family.</text>
</comment>
<evidence type="ECO:0000256" key="1">
    <source>
        <dbReference type="RuleBase" id="RU003767"/>
    </source>
</evidence>
<comment type="subcellular location">
    <subcellularLocation>
        <location evidence="1">Nucleus</location>
    </subcellularLocation>
</comment>
<gene>
    <name evidence="3" type="ORF">RJT34_24487</name>
</gene>
<dbReference type="InterPro" id="IPR009072">
    <property type="entry name" value="Histone-fold"/>
</dbReference>
<dbReference type="PRINTS" id="PR00620">
    <property type="entry name" value="HISTONEH2A"/>
</dbReference>
<dbReference type="Proteomes" id="UP001359559">
    <property type="component" value="Unassembled WGS sequence"/>
</dbReference>
<proteinExistence type="inferred from homology"/>
<keyword evidence="1" id="KW-0539">Nucleus</keyword>
<evidence type="ECO:0000313" key="4">
    <source>
        <dbReference type="Proteomes" id="UP001359559"/>
    </source>
</evidence>
<dbReference type="EMBL" id="JAYKXN010000006">
    <property type="protein sequence ID" value="KAK7279434.1"/>
    <property type="molecule type" value="Genomic_DNA"/>
</dbReference>
<dbReference type="PANTHER" id="PTHR23430">
    <property type="entry name" value="HISTONE H2A"/>
    <property type="match status" value="1"/>
</dbReference>
<keyword evidence="1" id="KW-0238">DNA-binding</keyword>
<dbReference type="GO" id="GO:0046982">
    <property type="term" value="F:protein heterodimerization activity"/>
    <property type="evidence" value="ECO:0007669"/>
    <property type="project" value="InterPro"/>
</dbReference>
<dbReference type="SMART" id="SM00414">
    <property type="entry name" value="H2A"/>
    <property type="match status" value="1"/>
</dbReference>
<dbReference type="GO" id="GO:0005634">
    <property type="term" value="C:nucleus"/>
    <property type="evidence" value="ECO:0007669"/>
    <property type="project" value="UniProtKB-SubCell"/>
</dbReference>
<comment type="caution">
    <text evidence="3">The sequence shown here is derived from an EMBL/GenBank/DDBJ whole genome shotgun (WGS) entry which is preliminary data.</text>
</comment>
<name>A0AAN9FN48_CLITE</name>
<dbReference type="InterPro" id="IPR002119">
    <property type="entry name" value="Histone_H2A"/>
</dbReference>
<dbReference type="Gene3D" id="1.10.20.10">
    <property type="entry name" value="Histone, subunit A"/>
    <property type="match status" value="1"/>
</dbReference>
<dbReference type="CDD" id="cd00074">
    <property type="entry name" value="HFD_H2A"/>
    <property type="match status" value="1"/>
</dbReference>
<reference evidence="3 4" key="1">
    <citation type="submission" date="2024-01" db="EMBL/GenBank/DDBJ databases">
        <title>The genomes of 5 underutilized Papilionoideae crops provide insights into root nodulation and disease resistance.</title>
        <authorList>
            <person name="Yuan L."/>
        </authorList>
    </citation>
    <scope>NUCLEOTIDE SEQUENCE [LARGE SCALE GENOMIC DNA]</scope>
    <source>
        <strain evidence="3">LY-2023</strain>
        <tissue evidence="3">Leaf</tissue>
    </source>
</reference>
<keyword evidence="4" id="KW-1185">Reference proteome</keyword>
<keyword evidence="1" id="KW-0158">Chromosome</keyword>
<dbReference type="AlphaFoldDB" id="A0AAN9FN48"/>
<sequence>MPRQNFRVPMDAGGKIKKGAEGRKEGGPKKKPVIHFVRAGLQFSVGIIGCYLKKGRHSQCIRIDAPVYLTAVLEYLAAKVLELLVGNVAHDNKKNKIIPRHLVVRNDEELGRLLVGVTTHGGVLPNINPVLLPKKTDRAPKRA</sequence>
<dbReference type="Pfam" id="PF16211">
    <property type="entry name" value="Histone_H2A_C"/>
    <property type="match status" value="1"/>
</dbReference>
<dbReference type="InterPro" id="IPR032454">
    <property type="entry name" value="Histone_H2A_C"/>
</dbReference>
<accession>A0AAN9FN48</accession>
<keyword evidence="1" id="KW-0544">Nucleosome core</keyword>
<evidence type="ECO:0000313" key="3">
    <source>
        <dbReference type="EMBL" id="KAK7279434.1"/>
    </source>
</evidence>
<dbReference type="GO" id="GO:0003677">
    <property type="term" value="F:DNA binding"/>
    <property type="evidence" value="ECO:0007669"/>
    <property type="project" value="UniProtKB-KW"/>
</dbReference>
<feature type="domain" description="Histone H2A C-terminal" evidence="2">
    <location>
        <begin position="108"/>
        <end position="138"/>
    </location>
</feature>
<comment type="subunit">
    <text evidence="1">The nucleosome is a histone octamer containing two molecules each of H2A, H2B, H3 and H4 assembled in one H3-H4 heterotetramer and two H2A-H2B heterodimers. The octamer wraps approximately 147 bp of DNA.</text>
</comment>
<dbReference type="SUPFAM" id="SSF47113">
    <property type="entry name" value="Histone-fold"/>
    <property type="match status" value="1"/>
</dbReference>